<dbReference type="GO" id="GO:0048544">
    <property type="term" value="P:recognition of pollen"/>
    <property type="evidence" value="ECO:0007669"/>
    <property type="project" value="InterPro"/>
</dbReference>
<dbReference type="PANTHER" id="PTHR27002">
    <property type="entry name" value="RECEPTOR-LIKE SERINE/THREONINE-PROTEIN KINASE SD1-8"/>
    <property type="match status" value="1"/>
</dbReference>
<keyword evidence="13 20" id="KW-0472">Membrane</keyword>
<evidence type="ECO:0000256" key="11">
    <source>
        <dbReference type="ARBA" id="ARBA00022840"/>
    </source>
</evidence>
<feature type="domain" description="Protein kinase" evidence="22">
    <location>
        <begin position="698"/>
        <end position="998"/>
    </location>
</feature>
<dbReference type="Pfam" id="PF07714">
    <property type="entry name" value="PK_Tyr_Ser-Thr"/>
    <property type="match status" value="1"/>
</dbReference>
<keyword evidence="14" id="KW-1015">Disulfide bond</keyword>
<dbReference type="InterPro" id="IPR011009">
    <property type="entry name" value="Kinase-like_dom_sf"/>
</dbReference>
<evidence type="ECO:0000256" key="5">
    <source>
        <dbReference type="ARBA" id="ARBA00022679"/>
    </source>
</evidence>
<dbReference type="AlphaFoldDB" id="A0A444Y6M3"/>
<dbReference type="InterPro" id="IPR000719">
    <property type="entry name" value="Prot_kinase_dom"/>
</dbReference>
<evidence type="ECO:0000256" key="15">
    <source>
        <dbReference type="ARBA" id="ARBA00023170"/>
    </source>
</evidence>
<evidence type="ECO:0000256" key="16">
    <source>
        <dbReference type="ARBA" id="ARBA00023180"/>
    </source>
</evidence>
<dbReference type="GO" id="GO:0005886">
    <property type="term" value="C:plasma membrane"/>
    <property type="evidence" value="ECO:0007669"/>
    <property type="project" value="UniProtKB-SubCell"/>
</dbReference>
<keyword evidence="26" id="KW-1185">Reference proteome</keyword>
<protein>
    <recommendedName>
        <fullName evidence="2">non-specific serine/threonine protein kinase</fullName>
        <ecNumber evidence="2">2.7.11.1</ecNumber>
    </recommendedName>
</protein>
<proteinExistence type="predicted"/>
<evidence type="ECO:0000256" key="12">
    <source>
        <dbReference type="ARBA" id="ARBA00022989"/>
    </source>
</evidence>
<keyword evidence="8" id="KW-0430">Lectin</keyword>
<evidence type="ECO:0000256" key="14">
    <source>
        <dbReference type="ARBA" id="ARBA00023157"/>
    </source>
</evidence>
<dbReference type="InterPro" id="IPR036426">
    <property type="entry name" value="Bulb-type_lectin_dom_sf"/>
</dbReference>
<evidence type="ECO:0000313" key="26">
    <source>
        <dbReference type="Proteomes" id="UP000289738"/>
    </source>
</evidence>
<comment type="subcellular location">
    <subcellularLocation>
        <location evidence="1">Cell membrane</location>
        <topology evidence="1">Single-pass type I membrane protein</topology>
    </subcellularLocation>
</comment>
<feature type="compositionally biased region" description="Low complexity" evidence="19">
    <location>
        <begin position="1005"/>
        <end position="1018"/>
    </location>
</feature>
<dbReference type="CDD" id="cd14066">
    <property type="entry name" value="STKc_IRAK"/>
    <property type="match status" value="1"/>
</dbReference>
<name>A0A444Y6M3_ARAHY</name>
<dbReference type="Gene3D" id="1.10.510.10">
    <property type="entry name" value="Transferase(Phosphotransferase) domain 1"/>
    <property type="match status" value="1"/>
</dbReference>
<evidence type="ECO:0000256" key="9">
    <source>
        <dbReference type="ARBA" id="ARBA00022741"/>
    </source>
</evidence>
<evidence type="ECO:0000256" key="7">
    <source>
        <dbReference type="ARBA" id="ARBA00022729"/>
    </source>
</evidence>
<keyword evidence="11" id="KW-0067">ATP-binding</keyword>
<dbReference type="FunFam" id="3.30.200.20:FF:000330">
    <property type="entry name" value="G-type lectin S-receptor-like serine/threonine-protein kinase At4g03230"/>
    <property type="match status" value="1"/>
</dbReference>
<dbReference type="SUPFAM" id="SSF51110">
    <property type="entry name" value="alpha-D-mannose-specific plant lectins"/>
    <property type="match status" value="1"/>
</dbReference>
<feature type="domain" description="Bulb-type lectin" evidence="23">
    <location>
        <begin position="33"/>
        <end position="159"/>
    </location>
</feature>
<keyword evidence="12 20" id="KW-1133">Transmembrane helix</keyword>
<dbReference type="SUPFAM" id="SSF56112">
    <property type="entry name" value="Protein kinase-like (PK-like)"/>
    <property type="match status" value="1"/>
</dbReference>
<evidence type="ECO:0000256" key="19">
    <source>
        <dbReference type="SAM" id="MobiDB-lite"/>
    </source>
</evidence>
<dbReference type="EC" id="2.7.11.1" evidence="2"/>
<keyword evidence="7 21" id="KW-0732">Signal</keyword>
<dbReference type="FunFam" id="1.10.510.10:FF:000060">
    <property type="entry name" value="G-type lectin S-receptor-like serine/threonine-protein kinase"/>
    <property type="match status" value="1"/>
</dbReference>
<accession>A0A444Y6M3</accession>
<feature type="compositionally biased region" description="Polar residues" evidence="19">
    <location>
        <begin position="1019"/>
        <end position="1029"/>
    </location>
</feature>
<dbReference type="GO" id="GO:0004674">
    <property type="term" value="F:protein serine/threonine kinase activity"/>
    <property type="evidence" value="ECO:0007669"/>
    <property type="project" value="UniProtKB-KW"/>
</dbReference>
<dbReference type="Pfam" id="PF00954">
    <property type="entry name" value="S_locus_glycop"/>
    <property type="match status" value="1"/>
</dbReference>
<evidence type="ECO:0000256" key="13">
    <source>
        <dbReference type="ARBA" id="ARBA00023136"/>
    </source>
</evidence>
<dbReference type="Pfam" id="PF01453">
    <property type="entry name" value="B_lectin"/>
    <property type="match status" value="1"/>
</dbReference>
<feature type="transmembrane region" description="Helical" evidence="20">
    <location>
        <begin position="616"/>
        <end position="638"/>
    </location>
</feature>
<dbReference type="GO" id="GO:0030246">
    <property type="term" value="F:carbohydrate binding"/>
    <property type="evidence" value="ECO:0007669"/>
    <property type="project" value="UniProtKB-KW"/>
</dbReference>
<evidence type="ECO:0000259" key="22">
    <source>
        <dbReference type="PROSITE" id="PS50011"/>
    </source>
</evidence>
<evidence type="ECO:0000256" key="6">
    <source>
        <dbReference type="ARBA" id="ARBA00022692"/>
    </source>
</evidence>
<dbReference type="PROSITE" id="PS00108">
    <property type="entry name" value="PROTEIN_KINASE_ST"/>
    <property type="match status" value="1"/>
</dbReference>
<comment type="catalytic activity">
    <reaction evidence="17">
        <text>L-threonyl-[protein] + ATP = O-phospho-L-threonyl-[protein] + ADP + H(+)</text>
        <dbReference type="Rhea" id="RHEA:46608"/>
        <dbReference type="Rhea" id="RHEA-COMP:11060"/>
        <dbReference type="Rhea" id="RHEA-COMP:11605"/>
        <dbReference type="ChEBI" id="CHEBI:15378"/>
        <dbReference type="ChEBI" id="CHEBI:30013"/>
        <dbReference type="ChEBI" id="CHEBI:30616"/>
        <dbReference type="ChEBI" id="CHEBI:61977"/>
        <dbReference type="ChEBI" id="CHEBI:456216"/>
        <dbReference type="EC" id="2.7.11.1"/>
    </reaction>
</comment>
<evidence type="ECO:0000259" key="24">
    <source>
        <dbReference type="PROSITE" id="PS50948"/>
    </source>
</evidence>
<evidence type="ECO:0000256" key="3">
    <source>
        <dbReference type="ARBA" id="ARBA00022475"/>
    </source>
</evidence>
<keyword evidence="9" id="KW-0547">Nucleotide-binding</keyword>
<feature type="domain" description="Apple" evidence="24">
    <location>
        <begin position="353"/>
        <end position="447"/>
    </location>
</feature>
<dbReference type="InterPro" id="IPR003609">
    <property type="entry name" value="Pan_app"/>
</dbReference>
<keyword evidence="5" id="KW-0808">Transferase</keyword>
<evidence type="ECO:0000313" key="25">
    <source>
        <dbReference type="EMBL" id="RYQ97579.1"/>
    </source>
</evidence>
<dbReference type="EMBL" id="SDMP01000018">
    <property type="protein sequence ID" value="RYQ97579.1"/>
    <property type="molecule type" value="Genomic_DNA"/>
</dbReference>
<dbReference type="Gene3D" id="3.30.200.20">
    <property type="entry name" value="Phosphorylase Kinase, domain 1"/>
    <property type="match status" value="1"/>
</dbReference>
<evidence type="ECO:0000256" key="1">
    <source>
        <dbReference type="ARBA" id="ARBA00004251"/>
    </source>
</evidence>
<dbReference type="PANTHER" id="PTHR27002:SF798">
    <property type="entry name" value="S-LOCUS LECTIN KINASE FAMILY PROTEIN"/>
    <property type="match status" value="1"/>
</dbReference>
<comment type="catalytic activity">
    <reaction evidence="18">
        <text>L-seryl-[protein] + ATP = O-phospho-L-seryl-[protein] + ADP + H(+)</text>
        <dbReference type="Rhea" id="RHEA:17989"/>
        <dbReference type="Rhea" id="RHEA-COMP:9863"/>
        <dbReference type="Rhea" id="RHEA-COMP:11604"/>
        <dbReference type="ChEBI" id="CHEBI:15378"/>
        <dbReference type="ChEBI" id="CHEBI:29999"/>
        <dbReference type="ChEBI" id="CHEBI:30616"/>
        <dbReference type="ChEBI" id="CHEBI:83421"/>
        <dbReference type="ChEBI" id="CHEBI:456216"/>
        <dbReference type="EC" id="2.7.11.1"/>
    </reaction>
</comment>
<gene>
    <name evidence="25" type="ORF">Ahy_B08g093660</name>
</gene>
<evidence type="ECO:0000256" key="17">
    <source>
        <dbReference type="ARBA" id="ARBA00047899"/>
    </source>
</evidence>
<evidence type="ECO:0000256" key="2">
    <source>
        <dbReference type="ARBA" id="ARBA00012513"/>
    </source>
</evidence>
<dbReference type="InterPro" id="IPR008271">
    <property type="entry name" value="Ser/Thr_kinase_AS"/>
</dbReference>
<dbReference type="STRING" id="3818.A0A444Y6M3"/>
<feature type="chain" id="PRO_5018967640" description="non-specific serine/threonine protein kinase" evidence="21">
    <location>
        <begin position="23"/>
        <end position="1029"/>
    </location>
</feature>
<feature type="region of interest" description="Disordered" evidence="19">
    <location>
        <begin position="1005"/>
        <end position="1029"/>
    </location>
</feature>
<evidence type="ECO:0000256" key="8">
    <source>
        <dbReference type="ARBA" id="ARBA00022734"/>
    </source>
</evidence>
<keyword evidence="15" id="KW-0675">Receptor</keyword>
<keyword evidence="10" id="KW-0418">Kinase</keyword>
<feature type="signal peptide" evidence="21">
    <location>
        <begin position="1"/>
        <end position="22"/>
    </location>
</feature>
<keyword evidence="6 20" id="KW-0812">Transmembrane</keyword>
<dbReference type="GO" id="GO:0005524">
    <property type="term" value="F:ATP binding"/>
    <property type="evidence" value="ECO:0007669"/>
    <property type="project" value="UniProtKB-KW"/>
</dbReference>
<dbReference type="SMART" id="SM00108">
    <property type="entry name" value="B_lectin"/>
    <property type="match status" value="1"/>
</dbReference>
<evidence type="ECO:0000256" key="4">
    <source>
        <dbReference type="ARBA" id="ARBA00022527"/>
    </source>
</evidence>
<keyword evidence="4" id="KW-0723">Serine/threonine-protein kinase</keyword>
<dbReference type="PROSITE" id="PS50948">
    <property type="entry name" value="PAN"/>
    <property type="match status" value="1"/>
</dbReference>
<dbReference type="PROSITE" id="PS50927">
    <property type="entry name" value="BULB_LECTIN"/>
    <property type="match status" value="1"/>
</dbReference>
<organism evidence="25 26">
    <name type="scientific">Arachis hypogaea</name>
    <name type="common">Peanut</name>
    <dbReference type="NCBI Taxonomy" id="3818"/>
    <lineage>
        <taxon>Eukaryota</taxon>
        <taxon>Viridiplantae</taxon>
        <taxon>Streptophyta</taxon>
        <taxon>Embryophyta</taxon>
        <taxon>Tracheophyta</taxon>
        <taxon>Spermatophyta</taxon>
        <taxon>Magnoliopsida</taxon>
        <taxon>eudicotyledons</taxon>
        <taxon>Gunneridae</taxon>
        <taxon>Pentapetalae</taxon>
        <taxon>rosids</taxon>
        <taxon>fabids</taxon>
        <taxon>Fabales</taxon>
        <taxon>Fabaceae</taxon>
        <taxon>Papilionoideae</taxon>
        <taxon>50 kb inversion clade</taxon>
        <taxon>dalbergioids sensu lato</taxon>
        <taxon>Dalbergieae</taxon>
        <taxon>Pterocarpus clade</taxon>
        <taxon>Arachis</taxon>
    </lineage>
</organism>
<dbReference type="SMART" id="SM00220">
    <property type="entry name" value="S_TKc"/>
    <property type="match status" value="1"/>
</dbReference>
<dbReference type="InterPro" id="IPR000858">
    <property type="entry name" value="S_locus_glycoprot_dom"/>
</dbReference>
<dbReference type="InterPro" id="IPR001480">
    <property type="entry name" value="Bulb-type_lectin_dom"/>
</dbReference>
<dbReference type="InterPro" id="IPR001245">
    <property type="entry name" value="Ser-Thr/Tyr_kinase_cat_dom"/>
</dbReference>
<comment type="caution">
    <text evidence="25">The sequence shown here is derived from an EMBL/GenBank/DDBJ whole genome shotgun (WGS) entry which is preliminary data.</text>
</comment>
<dbReference type="PROSITE" id="PS50011">
    <property type="entry name" value="PROTEIN_KINASE_DOM"/>
    <property type="match status" value="1"/>
</dbReference>
<evidence type="ECO:0000256" key="20">
    <source>
        <dbReference type="SAM" id="Phobius"/>
    </source>
</evidence>
<dbReference type="Gene3D" id="2.90.10.10">
    <property type="entry name" value="Bulb-type lectin domain"/>
    <property type="match status" value="1"/>
</dbReference>
<evidence type="ECO:0000256" key="21">
    <source>
        <dbReference type="SAM" id="SignalP"/>
    </source>
</evidence>
<dbReference type="Proteomes" id="UP000289738">
    <property type="component" value="Chromosome B08"/>
</dbReference>
<evidence type="ECO:0000259" key="23">
    <source>
        <dbReference type="PROSITE" id="PS50927"/>
    </source>
</evidence>
<dbReference type="CDD" id="cd00028">
    <property type="entry name" value="B_lectin"/>
    <property type="match status" value="1"/>
</dbReference>
<reference evidence="25 26" key="1">
    <citation type="submission" date="2019-01" db="EMBL/GenBank/DDBJ databases">
        <title>Sequencing of cultivated peanut Arachis hypogaea provides insights into genome evolution and oil improvement.</title>
        <authorList>
            <person name="Chen X."/>
        </authorList>
    </citation>
    <scope>NUCLEOTIDE SEQUENCE [LARGE SCALE GENOMIC DNA]</scope>
    <source>
        <strain evidence="26">cv. Fuhuasheng</strain>
        <tissue evidence="25">Leaves</tissue>
    </source>
</reference>
<keyword evidence="16" id="KW-0325">Glycoprotein</keyword>
<keyword evidence="3" id="KW-1003">Cell membrane</keyword>
<evidence type="ECO:0000256" key="10">
    <source>
        <dbReference type="ARBA" id="ARBA00022777"/>
    </source>
</evidence>
<evidence type="ECO:0000256" key="18">
    <source>
        <dbReference type="ARBA" id="ARBA00048679"/>
    </source>
</evidence>
<sequence>MRTTLVVFLVSLLQCTSQVVVAKDIMESGQNITSESSSSFLVSAGQRFVLGFFPRPENKSESYLGIWYNSDQTQYPGKQTVVWVANRDIPVVSSNVGVFHIADDGNLVLEDASSKGRYWSTSISSASTATNKTRRVQLMDSGNLVLFHEEEDGDYIWQSFQHPTDTFLPGMQMDMDGMELRSGNFTFKMVPTQNYRKKRYVIYLNDQLYWENDGLNSDALSPDKLEYLTNWTEIDIPTSSRTKGVNRTMKLSATMNKSSTGTWETFYKKYMNTRIVMNSSGEIQYLKWEEEDSTGAGWTMLSNQPSDKCHIYNFCGNFSSCDIADDLRICKCLPGFKENQIQSDEGGSRFPGCNRSTLSLSDSRGMMFINLTMVRVTAPDFKSPAESEDECRISCLHMHLPRCQAYSYNRSVSDYDRVPLTCGIWTQDLTTLQVVQDDGAATASLSVLVNRSDIAPKAKSCEPCGIYVIPYPLSTGPSCGDATYNKFICNNSTGQLNFTIPSGESYRVTWVDQNTRRFYIQTSNSYRCDSSSQNRVLDPPFNVTNWCYGADEIEVSWDPAPEPPCNHLTDCNGWPHSTCRQKFHPGEKRCFCHSKYHWDASTLSCTQGEESKNHKLLLVVTLTVMLLLAFPVIFAYVWRIKTNPKIDRANILIQESLHDSERQVKGLIGLGGLEDKHSESIEVPFYTYRSIVAATDNFSESNKLGRGGYGPVYKGRFLGGQDIAVKRLSSFSTQGLEEFKNEIVLIAKLQHRNLVRLRGYCIKGDEKILLYEYMPNKSLDSFIFEFDFCYHKCTNLDPFDVFSNTEIKDRSRTLLLEWPMRFDIILGIARGLLYLHQDSRLRIIHRDLKSSNILLDEDMTPKISDFGLAKIFGGKETEASTERVVGTYGYMAPEYALDGFGVVLLEILSGKKNTGFFQFKQTATLLGYAWGLWTENRLMNLMDTSFSGTCNENQFTKCAQIALLCVQDEPGDRPTMSTVVTMLDSEIATIPIPTQPTFYAIRRTTSTTASSSSRPETTMQIESSYQEGR</sequence>